<comment type="caution">
    <text evidence="2">The sequence shown here is derived from an EMBL/GenBank/DDBJ whole genome shotgun (WGS) entry which is preliminary data.</text>
</comment>
<keyword evidence="3" id="KW-1185">Reference proteome</keyword>
<protein>
    <submittedName>
        <fullName evidence="2">Uncharacterized protein</fullName>
    </submittedName>
</protein>
<accession>A0ABT5DDS3</accession>
<dbReference type="RefSeq" id="WP_272141635.1">
    <property type="nucleotide sequence ID" value="NZ_JAQNDM010000002.1"/>
</dbReference>
<proteinExistence type="predicted"/>
<feature type="region of interest" description="Disordered" evidence="1">
    <location>
        <begin position="92"/>
        <end position="125"/>
    </location>
</feature>
<sequence>MADLTITVSDRDEPDYSPEGSTAPHPTRGLIRQGGTVEFKLAIGSDPVTVTFPNGSPFALTGPILLGGISQQTQQDKTVAFQTVPANYKYVVTPQNPPPPHPGKDPEPPTTVSGDLEVTPGFTPA</sequence>
<evidence type="ECO:0000256" key="1">
    <source>
        <dbReference type="SAM" id="MobiDB-lite"/>
    </source>
</evidence>
<evidence type="ECO:0000313" key="2">
    <source>
        <dbReference type="EMBL" id="MDC0711651.1"/>
    </source>
</evidence>
<dbReference type="EMBL" id="JAQNDM010000002">
    <property type="protein sequence ID" value="MDC0711651.1"/>
    <property type="molecule type" value="Genomic_DNA"/>
</dbReference>
<dbReference type="Proteomes" id="UP001221838">
    <property type="component" value="Unassembled WGS sequence"/>
</dbReference>
<name>A0ABT5DDS3_9BACT</name>
<evidence type="ECO:0000313" key="3">
    <source>
        <dbReference type="Proteomes" id="UP001221838"/>
    </source>
</evidence>
<reference evidence="2 3" key="1">
    <citation type="submission" date="2022-11" db="EMBL/GenBank/DDBJ databases">
        <title>Minimal conservation of predation-associated metabolite biosynthetic gene clusters underscores biosynthetic potential of Myxococcota including descriptions for ten novel species: Archangium lansinium sp. nov., Myxococcus landrumus sp. nov., Nannocystis bai.</title>
        <authorList>
            <person name="Ahearne A."/>
            <person name="Stevens C."/>
            <person name="Dowd S."/>
        </authorList>
    </citation>
    <scope>NUCLEOTIDE SEQUENCE [LARGE SCALE GENOMIC DNA]</scope>
    <source>
        <strain evidence="2 3">NCWAL01</strain>
    </source>
</reference>
<gene>
    <name evidence="2" type="ORF">POL68_24495</name>
</gene>
<feature type="region of interest" description="Disordered" evidence="1">
    <location>
        <begin position="1"/>
        <end position="30"/>
    </location>
</feature>
<organism evidence="2 3">
    <name type="scientific">Stigmatella ashevillensis</name>
    <dbReference type="NCBI Taxonomy" id="2995309"/>
    <lineage>
        <taxon>Bacteria</taxon>
        <taxon>Pseudomonadati</taxon>
        <taxon>Myxococcota</taxon>
        <taxon>Myxococcia</taxon>
        <taxon>Myxococcales</taxon>
        <taxon>Cystobacterineae</taxon>
        <taxon>Archangiaceae</taxon>
        <taxon>Stigmatella</taxon>
    </lineage>
</organism>